<dbReference type="AlphaFoldDB" id="A0A8H8D3N9"/>
<reference evidence="2 3" key="1">
    <citation type="submission" date="2021-01" db="EMBL/GenBank/DDBJ databases">
        <title>Chromosome-level genome assembly of a human fungal pathogen reveals clustering of transcriptionally co-regulated genes.</title>
        <authorList>
            <person name="Voorhies M."/>
            <person name="Cohen S."/>
            <person name="Shea T.P."/>
            <person name="Petrus S."/>
            <person name="Munoz J.F."/>
            <person name="Poplawski S."/>
            <person name="Goldman W.E."/>
            <person name="Michael T."/>
            <person name="Cuomo C.A."/>
            <person name="Sil A."/>
            <person name="Beyhan S."/>
        </authorList>
    </citation>
    <scope>NUCLEOTIDE SEQUENCE [LARGE SCALE GENOMIC DNA]</scope>
    <source>
        <strain evidence="2 3">G184AR</strain>
    </source>
</reference>
<dbReference type="EMBL" id="JAEVHI010000002">
    <property type="protein sequence ID" value="KAG5299702.1"/>
    <property type="molecule type" value="Genomic_DNA"/>
</dbReference>
<feature type="region of interest" description="Disordered" evidence="1">
    <location>
        <begin position="1"/>
        <end position="22"/>
    </location>
</feature>
<gene>
    <name evidence="2" type="ORF">I7I52_10107</name>
</gene>
<accession>A0A8H8D3N9</accession>
<feature type="compositionally biased region" description="Low complexity" evidence="1">
    <location>
        <begin position="12"/>
        <end position="22"/>
    </location>
</feature>
<evidence type="ECO:0000313" key="3">
    <source>
        <dbReference type="Proteomes" id="UP000670092"/>
    </source>
</evidence>
<organism evidence="2 3">
    <name type="scientific">Ajellomyces capsulatus</name>
    <name type="common">Darling's disease fungus</name>
    <name type="synonym">Histoplasma capsulatum</name>
    <dbReference type="NCBI Taxonomy" id="5037"/>
    <lineage>
        <taxon>Eukaryota</taxon>
        <taxon>Fungi</taxon>
        <taxon>Dikarya</taxon>
        <taxon>Ascomycota</taxon>
        <taxon>Pezizomycotina</taxon>
        <taxon>Eurotiomycetes</taxon>
        <taxon>Eurotiomycetidae</taxon>
        <taxon>Onygenales</taxon>
        <taxon>Ajellomycetaceae</taxon>
        <taxon>Histoplasma</taxon>
    </lineage>
</organism>
<sequence>MPRSDSSGRIRSTFSSKSMSPFSTHCRTATEVMNFVNDASHSGVSTENGPASVKPKLLEYKMSPFYSDHIVSNKFGGGGGRESSPFLSAAIIATPGITRSGPSAVKDEAFFSKASMFTLLFWALPCSEMFSRRLQKASNLKLRSLDQIKNID</sequence>
<evidence type="ECO:0000256" key="1">
    <source>
        <dbReference type="SAM" id="MobiDB-lite"/>
    </source>
</evidence>
<protein>
    <submittedName>
        <fullName evidence="2">Uncharacterized protein</fullName>
    </submittedName>
</protein>
<evidence type="ECO:0000313" key="2">
    <source>
        <dbReference type="EMBL" id="KAG5299702.1"/>
    </source>
</evidence>
<dbReference type="Proteomes" id="UP000670092">
    <property type="component" value="Unassembled WGS sequence"/>
</dbReference>
<dbReference type="VEuPathDB" id="FungiDB:I7I52_10107"/>
<proteinExistence type="predicted"/>
<comment type="caution">
    <text evidence="2">The sequence shown here is derived from an EMBL/GenBank/DDBJ whole genome shotgun (WGS) entry which is preliminary data.</text>
</comment>
<feature type="compositionally biased region" description="Polar residues" evidence="1">
    <location>
        <begin position="1"/>
        <end position="10"/>
    </location>
</feature>
<name>A0A8H8D3N9_AJECA</name>